<protein>
    <recommendedName>
        <fullName evidence="1">5-oxoprolinase subunit A</fullName>
        <shortName evidence="1">5-OPase subunit A</shortName>
        <ecNumber evidence="1">3.5.2.9</ecNumber>
    </recommendedName>
    <alternativeName>
        <fullName evidence="1">5-oxoprolinase (ATP-hydrolyzing) subunit A</fullName>
    </alternativeName>
</protein>
<comment type="function">
    <text evidence="1">Catalyzes the cleavage of 5-oxoproline to form L-glutamate coupled to the hydrolysis of ATP to ADP and inorganic phosphate.</text>
</comment>
<dbReference type="GO" id="GO:0017168">
    <property type="term" value="F:5-oxoprolinase (ATP-hydrolyzing) activity"/>
    <property type="evidence" value="ECO:0007669"/>
    <property type="project" value="UniProtKB-UniRule"/>
</dbReference>
<dbReference type="GO" id="GO:0005975">
    <property type="term" value="P:carbohydrate metabolic process"/>
    <property type="evidence" value="ECO:0007669"/>
    <property type="project" value="InterPro"/>
</dbReference>
<keyword evidence="1" id="KW-0378">Hydrolase</keyword>
<comment type="similarity">
    <text evidence="1">Belongs to the LamB/PxpA family.</text>
</comment>
<keyword evidence="1" id="KW-0067">ATP-binding</keyword>
<dbReference type="Pfam" id="PF03746">
    <property type="entry name" value="LamB_YcsF"/>
    <property type="match status" value="1"/>
</dbReference>
<sequence length="254" mass="26779">MLKVDLNSDLGESFGAYTIGNDKAVLKYVSSANIACGFHAGDPYVMHKTVQTALENNVAIGAHPGLMDLNGFGRRNIKISPIEAYDITVYQIGALAGFVKALGGKMQHVKPHGALYNMAAKDKTLAEAIAKAIFAVDNSLILFGLAGSELVKAGDAIGLRTASEVFADRAYMADGSLMPRSMPGAVLTDDAIAIKQVLQMIKTGTVTAADGKEIQVLADTMCIHGDNDKALNFAEKITAALQAENVAIKSFMAD</sequence>
<dbReference type="NCBIfam" id="NF003814">
    <property type="entry name" value="PRK05406.1-3"/>
    <property type="match status" value="1"/>
</dbReference>
<keyword evidence="1" id="KW-0547">Nucleotide-binding</keyword>
<comment type="subunit">
    <text evidence="1">Forms a complex composed of PxpA, PxpB and PxpC.</text>
</comment>
<reference evidence="2 3" key="1">
    <citation type="submission" date="2020-08" db="EMBL/GenBank/DDBJ databases">
        <title>Genomic Encyclopedia of Type Strains, Phase IV (KMG-IV): sequencing the most valuable type-strain genomes for metagenomic binning, comparative biology and taxonomic classification.</title>
        <authorList>
            <person name="Goeker M."/>
        </authorList>
    </citation>
    <scope>NUCLEOTIDE SEQUENCE [LARGE SCALE GENOMIC DNA]</scope>
    <source>
        <strain evidence="2 3">DSM 24661</strain>
    </source>
</reference>
<evidence type="ECO:0000313" key="3">
    <source>
        <dbReference type="Proteomes" id="UP000559117"/>
    </source>
</evidence>
<dbReference type="InterPro" id="IPR011330">
    <property type="entry name" value="Glyco_hydro/deAcase_b/a-brl"/>
</dbReference>
<dbReference type="HAMAP" id="MF_00691">
    <property type="entry name" value="PxpA"/>
    <property type="match status" value="1"/>
</dbReference>
<dbReference type="PANTHER" id="PTHR30292">
    <property type="entry name" value="UNCHARACTERIZED PROTEIN YBGL-RELATED"/>
    <property type="match status" value="1"/>
</dbReference>
<dbReference type="EMBL" id="JACHFH010000029">
    <property type="protein sequence ID" value="MBB5336976.1"/>
    <property type="molecule type" value="Genomic_DNA"/>
</dbReference>
<organism evidence="2 3">
    <name type="scientific">Pectinatus brassicae</name>
    <dbReference type="NCBI Taxonomy" id="862415"/>
    <lineage>
        <taxon>Bacteria</taxon>
        <taxon>Bacillati</taxon>
        <taxon>Bacillota</taxon>
        <taxon>Negativicutes</taxon>
        <taxon>Selenomonadales</taxon>
        <taxon>Selenomonadaceae</taxon>
        <taxon>Pectinatus</taxon>
    </lineage>
</organism>
<proteinExistence type="inferred from homology"/>
<gene>
    <name evidence="1" type="primary">pxpA</name>
    <name evidence="2" type="ORF">HNR32_002131</name>
</gene>
<dbReference type="RefSeq" id="WP_183862403.1">
    <property type="nucleotide sequence ID" value="NZ_JACHFH010000029.1"/>
</dbReference>
<name>A0A840UIM9_9FIRM</name>
<dbReference type="Gene3D" id="3.20.20.370">
    <property type="entry name" value="Glycoside hydrolase/deacetylase"/>
    <property type="match status" value="1"/>
</dbReference>
<dbReference type="GO" id="GO:0005524">
    <property type="term" value="F:ATP binding"/>
    <property type="evidence" value="ECO:0007669"/>
    <property type="project" value="UniProtKB-UniRule"/>
</dbReference>
<comment type="catalytic activity">
    <reaction evidence="1">
        <text>5-oxo-L-proline + ATP + 2 H2O = L-glutamate + ADP + phosphate + H(+)</text>
        <dbReference type="Rhea" id="RHEA:10348"/>
        <dbReference type="ChEBI" id="CHEBI:15377"/>
        <dbReference type="ChEBI" id="CHEBI:15378"/>
        <dbReference type="ChEBI" id="CHEBI:29985"/>
        <dbReference type="ChEBI" id="CHEBI:30616"/>
        <dbReference type="ChEBI" id="CHEBI:43474"/>
        <dbReference type="ChEBI" id="CHEBI:58402"/>
        <dbReference type="ChEBI" id="CHEBI:456216"/>
        <dbReference type="EC" id="3.5.2.9"/>
    </reaction>
</comment>
<accession>A0A840UIM9</accession>
<dbReference type="EC" id="3.5.2.9" evidence="1"/>
<keyword evidence="3" id="KW-1185">Reference proteome</keyword>
<dbReference type="SUPFAM" id="SSF88713">
    <property type="entry name" value="Glycoside hydrolase/deacetylase"/>
    <property type="match status" value="1"/>
</dbReference>
<dbReference type="Proteomes" id="UP000559117">
    <property type="component" value="Unassembled WGS sequence"/>
</dbReference>
<evidence type="ECO:0000256" key="1">
    <source>
        <dbReference type="HAMAP-Rule" id="MF_00691"/>
    </source>
</evidence>
<dbReference type="PANTHER" id="PTHR30292:SF0">
    <property type="entry name" value="5-OXOPROLINASE SUBUNIT A"/>
    <property type="match status" value="1"/>
</dbReference>
<comment type="caution">
    <text evidence="2">The sequence shown here is derived from an EMBL/GenBank/DDBJ whole genome shotgun (WGS) entry which is preliminary data.</text>
</comment>
<dbReference type="InterPro" id="IPR005501">
    <property type="entry name" value="LamB/YcsF/PxpA-like"/>
</dbReference>
<dbReference type="NCBIfam" id="NF003816">
    <property type="entry name" value="PRK05406.1-5"/>
    <property type="match status" value="1"/>
</dbReference>
<dbReference type="CDD" id="cd10787">
    <property type="entry name" value="LamB_YcsF_like"/>
    <property type="match status" value="1"/>
</dbReference>
<dbReference type="AlphaFoldDB" id="A0A840UIM9"/>
<evidence type="ECO:0000313" key="2">
    <source>
        <dbReference type="EMBL" id="MBB5336976.1"/>
    </source>
</evidence>